<sequence>MSLERPDNDDVVTLVSDAADATEQATDEAIDATGDAWNEHVEQTEQTVRDAASGTSSVVAAHGQRLAVTFTDIDRVVGGLKAVNTDVAPILASMFTLPSHPDLLASVPLSPFTAAGVTTAALSAAGRISIALFASEALTLVAASVVSSYELADAALSAQAAAAGAAAGIAFGTAKTTIDLAGTVVVGAADVVGTAVSGAADVNWQVGTALFTVSELSKTALLAVAGSLLVGFGTEAVTSINEAMPSPYDDETSPWELLQVMVPVASAIDGLSKFSLSDAWANSADAIQGALGATGPLFDDILDSLIRSGRTLGFFHDGETQLVDEAPIDSAVLQRRMDDSTRDSVAALGRELVWNDAGAIVPRDVAELAASASQIDNIGQADFSTIRVISSADADGQTSYLVVIPSTQQWWPVNGPAANDLTADLYNLAYGGSELSDTVLEALAQTQRADGTDPGGSAVSYAGFSLGGITSGILAAIPEAHATQVVTFGAPYANSDIPDHVGVIAYEAYPDLVPTLDGADNPDTWTTIRDWAPAITDPDDKVIDAQDPSAHDANRYAVMAAEHPASSDGLDDFFQGDLTVHDYYAVRK</sequence>
<keyword evidence="2" id="KW-1185">Reference proteome</keyword>
<dbReference type="OrthoDB" id="5095936at2"/>
<dbReference type="STRING" id="232089.SAMN05443544_2985"/>
<accession>A0A1N6H8S0</accession>
<dbReference type="SUPFAM" id="SSF53474">
    <property type="entry name" value="alpha/beta-Hydrolases"/>
    <property type="match status" value="1"/>
</dbReference>
<gene>
    <name evidence="1" type="ORF">SAMN05443544_2985</name>
</gene>
<evidence type="ECO:0000313" key="1">
    <source>
        <dbReference type="EMBL" id="SIO16162.1"/>
    </source>
</evidence>
<name>A0A1N6H8S0_9MICO</name>
<evidence type="ECO:0008006" key="3">
    <source>
        <dbReference type="Google" id="ProtNLM"/>
    </source>
</evidence>
<dbReference type="AlphaFoldDB" id="A0A1N6H8S0"/>
<evidence type="ECO:0000313" key="2">
    <source>
        <dbReference type="Proteomes" id="UP000184699"/>
    </source>
</evidence>
<organism evidence="1 2">
    <name type="scientific">Agromyces cerinus subsp. cerinus</name>
    <dbReference type="NCBI Taxonomy" id="232089"/>
    <lineage>
        <taxon>Bacteria</taxon>
        <taxon>Bacillati</taxon>
        <taxon>Actinomycetota</taxon>
        <taxon>Actinomycetes</taxon>
        <taxon>Micrococcales</taxon>
        <taxon>Microbacteriaceae</taxon>
        <taxon>Agromyces</taxon>
    </lineage>
</organism>
<proteinExistence type="predicted"/>
<dbReference type="Proteomes" id="UP000184699">
    <property type="component" value="Unassembled WGS sequence"/>
</dbReference>
<reference evidence="2" key="1">
    <citation type="submission" date="2016-11" db="EMBL/GenBank/DDBJ databases">
        <authorList>
            <person name="Varghese N."/>
            <person name="Submissions S."/>
        </authorList>
    </citation>
    <scope>NUCLEOTIDE SEQUENCE [LARGE SCALE GENOMIC DNA]</scope>
    <source>
        <strain evidence="2">DSM 8595</strain>
    </source>
</reference>
<dbReference type="RefSeq" id="WP_074261148.1">
    <property type="nucleotide sequence ID" value="NZ_FSRJ01000004.1"/>
</dbReference>
<protein>
    <recommendedName>
        <fullName evidence="3">Lipase (Class 3)</fullName>
    </recommendedName>
</protein>
<dbReference type="EMBL" id="FSRJ01000004">
    <property type="protein sequence ID" value="SIO16162.1"/>
    <property type="molecule type" value="Genomic_DNA"/>
</dbReference>
<dbReference type="InterPro" id="IPR029058">
    <property type="entry name" value="AB_hydrolase_fold"/>
</dbReference>